<comment type="cofactor">
    <cofactor evidence="1 10">
        <name>Zn(2+)</name>
        <dbReference type="ChEBI" id="CHEBI:29105"/>
    </cofactor>
</comment>
<reference evidence="12" key="1">
    <citation type="submission" date="2016-10" db="EMBL/GenBank/DDBJ databases">
        <authorList>
            <person name="Varghese N."/>
            <person name="Submissions S."/>
        </authorList>
    </citation>
    <scope>NUCLEOTIDE SEQUENCE [LARGE SCALE GENOMIC DNA]</scope>
    <source>
        <strain evidence="12">DSM 11005</strain>
    </source>
</reference>
<evidence type="ECO:0000313" key="11">
    <source>
        <dbReference type="EMBL" id="SDC53500.1"/>
    </source>
</evidence>
<comment type="similarity">
    <text evidence="2 9">Belongs to the peptidase M18 family.</text>
</comment>
<evidence type="ECO:0000256" key="2">
    <source>
        <dbReference type="ARBA" id="ARBA00008290"/>
    </source>
</evidence>
<dbReference type="PANTHER" id="PTHR28570">
    <property type="entry name" value="ASPARTYL AMINOPEPTIDASE"/>
    <property type="match status" value="1"/>
</dbReference>
<dbReference type="NCBIfam" id="NF002600">
    <property type="entry name" value="PRK02256.1"/>
    <property type="match status" value="1"/>
</dbReference>
<dbReference type="EC" id="3.4.11.-" evidence="10"/>
<proteinExistence type="inferred from homology"/>
<dbReference type="PRINTS" id="PR00932">
    <property type="entry name" value="AMINO1PTASE"/>
</dbReference>
<evidence type="ECO:0000313" key="12">
    <source>
        <dbReference type="Proteomes" id="UP000198943"/>
    </source>
</evidence>
<keyword evidence="7 9" id="KW-0862">Zinc</keyword>
<keyword evidence="4 9" id="KW-0645">Protease</keyword>
<evidence type="ECO:0000256" key="1">
    <source>
        <dbReference type="ARBA" id="ARBA00001947"/>
    </source>
</evidence>
<evidence type="ECO:0000256" key="5">
    <source>
        <dbReference type="ARBA" id="ARBA00022723"/>
    </source>
</evidence>
<evidence type="ECO:0000256" key="3">
    <source>
        <dbReference type="ARBA" id="ARBA00022438"/>
    </source>
</evidence>
<dbReference type="GO" id="GO:0004177">
    <property type="term" value="F:aminopeptidase activity"/>
    <property type="evidence" value="ECO:0007669"/>
    <property type="project" value="UniProtKB-KW"/>
</dbReference>
<name>A0A1G6MDD8_9FIRM</name>
<dbReference type="AlphaFoldDB" id="A0A1G6MDD8"/>
<dbReference type="EMBL" id="FMYW01000009">
    <property type="protein sequence ID" value="SDC53500.1"/>
    <property type="molecule type" value="Genomic_DNA"/>
</dbReference>
<dbReference type="Gene3D" id="2.30.250.10">
    <property type="entry name" value="Aminopeptidase i, Domain 2"/>
    <property type="match status" value="1"/>
</dbReference>
<dbReference type="GO" id="GO:0008237">
    <property type="term" value="F:metallopeptidase activity"/>
    <property type="evidence" value="ECO:0007669"/>
    <property type="project" value="UniProtKB-KW"/>
</dbReference>
<keyword evidence="8 9" id="KW-0482">Metalloprotease</keyword>
<dbReference type="GO" id="GO:0008270">
    <property type="term" value="F:zinc ion binding"/>
    <property type="evidence" value="ECO:0007669"/>
    <property type="project" value="InterPro"/>
</dbReference>
<gene>
    <name evidence="11" type="ORF">SAMN04487864_10970</name>
</gene>
<protein>
    <recommendedName>
        <fullName evidence="10">M18 family aminopeptidase</fullName>
        <ecNumber evidence="10">3.4.11.-</ecNumber>
    </recommendedName>
</protein>
<dbReference type="GO" id="GO:0006508">
    <property type="term" value="P:proteolysis"/>
    <property type="evidence" value="ECO:0007669"/>
    <property type="project" value="UniProtKB-KW"/>
</dbReference>
<accession>A0A1G6MDD8</accession>
<keyword evidence="12" id="KW-1185">Reference proteome</keyword>
<dbReference type="PANTHER" id="PTHR28570:SF2">
    <property type="entry name" value="M18 FAMILY AMINOPEPTIDASE 1-RELATED"/>
    <property type="match status" value="1"/>
</dbReference>
<keyword evidence="5 9" id="KW-0479">Metal-binding</keyword>
<keyword evidence="3 9" id="KW-0031">Aminopeptidase</keyword>
<keyword evidence="6 9" id="KW-0378">Hydrolase</keyword>
<dbReference type="Gene3D" id="3.40.630.10">
    <property type="entry name" value="Zn peptidases"/>
    <property type="match status" value="1"/>
</dbReference>
<dbReference type="Pfam" id="PF02127">
    <property type="entry name" value="Peptidase_M18"/>
    <property type="match status" value="1"/>
</dbReference>
<evidence type="ECO:0000256" key="8">
    <source>
        <dbReference type="ARBA" id="ARBA00023049"/>
    </source>
</evidence>
<dbReference type="GO" id="GO:0005737">
    <property type="term" value="C:cytoplasm"/>
    <property type="evidence" value="ECO:0007669"/>
    <property type="project" value="UniProtKB-ARBA"/>
</dbReference>
<organism evidence="11 12">
    <name type="scientific">Succiniclasticum ruminis</name>
    <dbReference type="NCBI Taxonomy" id="40841"/>
    <lineage>
        <taxon>Bacteria</taxon>
        <taxon>Bacillati</taxon>
        <taxon>Bacillota</taxon>
        <taxon>Negativicutes</taxon>
        <taxon>Acidaminococcales</taxon>
        <taxon>Acidaminococcaceae</taxon>
        <taxon>Succiniclasticum</taxon>
    </lineage>
</organism>
<dbReference type="InterPro" id="IPR001948">
    <property type="entry name" value="Peptidase_M18"/>
</dbReference>
<evidence type="ECO:0000256" key="4">
    <source>
        <dbReference type="ARBA" id="ARBA00022670"/>
    </source>
</evidence>
<sequence>MYLLCIPKAGCAETVRVKGSKQKGRNRLEKKSTWENYTPAQIKACHEFCNGYLDFLSNGKTERECVELILAEMQEAGYKDLDELISKGKKLKAGDKVYRINMKKGIAMFNIGKEPIENGMNILGAHIDSPRMDVKQNPLYEDGGFALLDTHYYGGIKKYQWVTIPLAIHGVIVKKDGTVVKVAVGEKPEDPVFFVSDLLIHLAQDQMNKKATTVVEGEALDVIVGNQPIKVGRNVKEEDKKSAGKEAVKKGVLAILKKQFGVEEEDFLSAELEVVPAGRAREAGFDRSMVLSYGQDDRVCAYGSYKAMLDVKDVSRTACCILVDKEEIGSVGATGMQSMFFENTVAELLELLGKGTDLALRRTLANSTMLSSDVSSAFDPLYASAFDKKNVAYFGKGLVLNKFTGARGKSGSNDANAEYIAHIRSIFAKEKINFQMSELGKVDLGGGGTIAYIMALYGMNVIDSGVPVLSMHAPWEATSKADIYEARRGYEAFLKLAKRV</sequence>
<dbReference type="Proteomes" id="UP000198943">
    <property type="component" value="Unassembled WGS sequence"/>
</dbReference>
<dbReference type="SUPFAM" id="SSF53187">
    <property type="entry name" value="Zn-dependent exopeptidases"/>
    <property type="match status" value="1"/>
</dbReference>
<evidence type="ECO:0000256" key="10">
    <source>
        <dbReference type="RuleBase" id="RU004387"/>
    </source>
</evidence>
<evidence type="ECO:0000256" key="9">
    <source>
        <dbReference type="RuleBase" id="RU004386"/>
    </source>
</evidence>
<evidence type="ECO:0000256" key="6">
    <source>
        <dbReference type="ARBA" id="ARBA00022801"/>
    </source>
</evidence>
<evidence type="ECO:0000256" key="7">
    <source>
        <dbReference type="ARBA" id="ARBA00022833"/>
    </source>
</evidence>
<dbReference type="SUPFAM" id="SSF101821">
    <property type="entry name" value="Aminopeptidase/glucanase lid domain"/>
    <property type="match status" value="1"/>
</dbReference>
<dbReference type="InterPro" id="IPR023358">
    <property type="entry name" value="Peptidase_M18_dom2"/>
</dbReference>